<dbReference type="EMBL" id="CP121196">
    <property type="protein sequence ID" value="XBH18150.1"/>
    <property type="molecule type" value="Genomic_DNA"/>
</dbReference>
<dbReference type="AlphaFoldDB" id="A0AAU7DLG6"/>
<proteinExistence type="predicted"/>
<dbReference type="GO" id="GO:0016020">
    <property type="term" value="C:membrane"/>
    <property type="evidence" value="ECO:0007669"/>
    <property type="project" value="InterPro"/>
</dbReference>
<feature type="transmembrane region" description="Helical" evidence="1">
    <location>
        <begin position="93"/>
        <end position="121"/>
    </location>
</feature>
<gene>
    <name evidence="3" type="ORF">P8935_02190</name>
</gene>
<dbReference type="InterPro" id="IPR050640">
    <property type="entry name" value="Bact_2-comp_sensor_kinase"/>
</dbReference>
<feature type="domain" description="Signal transduction histidine kinase internal region" evidence="2">
    <location>
        <begin position="182"/>
        <end position="261"/>
    </location>
</feature>
<organism evidence="3">
    <name type="scientific">Telmatobacter sp. DSM 110680</name>
    <dbReference type="NCBI Taxonomy" id="3036704"/>
    <lineage>
        <taxon>Bacteria</taxon>
        <taxon>Pseudomonadati</taxon>
        <taxon>Acidobacteriota</taxon>
        <taxon>Terriglobia</taxon>
        <taxon>Terriglobales</taxon>
        <taxon>Acidobacteriaceae</taxon>
        <taxon>Telmatobacter</taxon>
    </lineage>
</organism>
<dbReference type="SUPFAM" id="SSF55874">
    <property type="entry name" value="ATPase domain of HSP90 chaperone/DNA topoisomerase II/histidine kinase"/>
    <property type="match status" value="1"/>
</dbReference>
<name>A0AAU7DLG6_9BACT</name>
<dbReference type="GO" id="GO:0000155">
    <property type="term" value="F:phosphorelay sensor kinase activity"/>
    <property type="evidence" value="ECO:0007669"/>
    <property type="project" value="InterPro"/>
</dbReference>
<dbReference type="PANTHER" id="PTHR34220">
    <property type="entry name" value="SENSOR HISTIDINE KINASE YPDA"/>
    <property type="match status" value="1"/>
</dbReference>
<keyword evidence="1" id="KW-0472">Membrane</keyword>
<keyword evidence="3" id="KW-0418">Kinase</keyword>
<keyword evidence="1" id="KW-0812">Transmembrane</keyword>
<dbReference type="Gene3D" id="3.30.565.10">
    <property type="entry name" value="Histidine kinase-like ATPase, C-terminal domain"/>
    <property type="match status" value="1"/>
</dbReference>
<evidence type="ECO:0000259" key="2">
    <source>
        <dbReference type="Pfam" id="PF06580"/>
    </source>
</evidence>
<evidence type="ECO:0000313" key="3">
    <source>
        <dbReference type="EMBL" id="XBH18150.1"/>
    </source>
</evidence>
<dbReference type="Pfam" id="PF06580">
    <property type="entry name" value="His_kinase"/>
    <property type="match status" value="1"/>
</dbReference>
<feature type="transmembrane region" description="Helical" evidence="1">
    <location>
        <begin position="59"/>
        <end position="81"/>
    </location>
</feature>
<dbReference type="RefSeq" id="WP_348263373.1">
    <property type="nucleotide sequence ID" value="NZ_CP121196.1"/>
</dbReference>
<reference evidence="3" key="1">
    <citation type="submission" date="2023-03" db="EMBL/GenBank/DDBJ databases">
        <title>Edaphobacter sp.</title>
        <authorList>
            <person name="Huber K.J."/>
            <person name="Papendorf J."/>
            <person name="Pilke C."/>
            <person name="Bunk B."/>
            <person name="Sproeer C."/>
            <person name="Pester M."/>
        </authorList>
    </citation>
    <scope>NUCLEOTIDE SEQUENCE</scope>
    <source>
        <strain evidence="3">DSM 110680</strain>
    </source>
</reference>
<keyword evidence="3" id="KW-0808">Transferase</keyword>
<protein>
    <submittedName>
        <fullName evidence="3">Histidine kinase</fullName>
    </submittedName>
</protein>
<evidence type="ECO:0000256" key="1">
    <source>
        <dbReference type="SAM" id="Phobius"/>
    </source>
</evidence>
<keyword evidence="1" id="KW-1133">Transmembrane helix</keyword>
<dbReference type="PANTHER" id="PTHR34220:SF7">
    <property type="entry name" value="SENSOR HISTIDINE KINASE YPDA"/>
    <property type="match status" value="1"/>
</dbReference>
<dbReference type="InterPro" id="IPR010559">
    <property type="entry name" value="Sig_transdc_His_kin_internal"/>
</dbReference>
<feature type="transmembrane region" description="Helical" evidence="1">
    <location>
        <begin position="30"/>
        <end position="47"/>
    </location>
</feature>
<sequence>MNSVRNPSIDASGKLSKQSLRAFKAFCRDIWIVPAIAVVIAILILVIEHAHLSHIGTRFLGSFIYAIFIGFPTALSLNWIGFRYTERFPRFIFVIYIVVLTATATCGCLIGGVVIQLAGIIPSGFYWREVQSAWPTCLVINLVFGLSITSYETLRHRLQDATLELRTRQVEQERANKLLVEARLSSLESRIHPHFLFNTLNSIASLIPSDPQRAEDTVGKLASLLRFSISSNQTSLVPLAQELKIVRAYLDIESTRFGQRLQYEISVPDTLGDFKVPPLALQTLVENSVKHVVAHRGQPSSIIISGAKRGSDLELAVTDDGPGFSLADISADHGLGNLVGRLELLFGQAAQLNVRQAGEKTTVSITIPAET</sequence>
<dbReference type="InterPro" id="IPR036890">
    <property type="entry name" value="HATPase_C_sf"/>
</dbReference>
<accession>A0AAU7DLG6</accession>